<evidence type="ECO:0000313" key="2">
    <source>
        <dbReference type="EMBL" id="PLW17611.1"/>
    </source>
</evidence>
<dbReference type="OrthoDB" id="9995831at2759"/>
<evidence type="ECO:0000313" key="6">
    <source>
        <dbReference type="Proteomes" id="UP000235392"/>
    </source>
</evidence>
<name>A0A2N5VZM8_9BASI</name>
<keyword evidence="5" id="KW-1185">Reference proteome</keyword>
<proteinExistence type="predicted"/>
<dbReference type="Proteomes" id="UP000235392">
    <property type="component" value="Unassembled WGS sequence"/>
</dbReference>
<dbReference type="Proteomes" id="UP000235388">
    <property type="component" value="Unassembled WGS sequence"/>
</dbReference>
<accession>A0A2N5VZM8</accession>
<feature type="region of interest" description="Disordered" evidence="1">
    <location>
        <begin position="1"/>
        <end position="31"/>
    </location>
</feature>
<comment type="caution">
    <text evidence="4">The sequence shown here is derived from an EMBL/GenBank/DDBJ whole genome shotgun (WGS) entry which is preliminary data.</text>
</comment>
<organism evidence="4 5">
    <name type="scientific">Puccinia coronata f. sp. avenae</name>
    <dbReference type="NCBI Taxonomy" id="200324"/>
    <lineage>
        <taxon>Eukaryota</taxon>
        <taxon>Fungi</taxon>
        <taxon>Dikarya</taxon>
        <taxon>Basidiomycota</taxon>
        <taxon>Pucciniomycotina</taxon>
        <taxon>Pucciniomycetes</taxon>
        <taxon>Pucciniales</taxon>
        <taxon>Pucciniaceae</taxon>
        <taxon>Puccinia</taxon>
    </lineage>
</organism>
<gene>
    <name evidence="4" type="ORF">PCANC_07025</name>
    <name evidence="2" type="ORF">PCANC_15399</name>
    <name evidence="3" type="ORF">PCASD_09979</name>
</gene>
<dbReference type="EMBL" id="PGCI01000088">
    <property type="protein sequence ID" value="PLW41546.1"/>
    <property type="molecule type" value="Genomic_DNA"/>
</dbReference>
<feature type="compositionally biased region" description="Polar residues" evidence="1">
    <location>
        <begin position="380"/>
        <end position="399"/>
    </location>
</feature>
<dbReference type="EMBL" id="PGCJ01000032">
    <property type="protein sequence ID" value="PLW55417.1"/>
    <property type="molecule type" value="Genomic_DNA"/>
</dbReference>
<dbReference type="AlphaFoldDB" id="A0A2N5VZM8"/>
<protein>
    <submittedName>
        <fullName evidence="4">Uncharacterized protein</fullName>
    </submittedName>
</protein>
<sequence length="399" mass="43976">MYHRAPHTTFTLSPPKTKNGGAAGTEGGGYHHHHQLEAATGATMEHSTGGYSSGHSRCGSTYQQAIVEIYECLYQLQRERTHSQEAQVVDCISKWYELNAVFENPFTRASGIHAIIAQFSLMSLIPGRIWSELGDICESEDYNGNRVVVFSHTLHFDLLGSTDQIPAGAQTPFLSVPPTPFGGTPNLAGRFPGFHAAILARMAVGTGGHATLHQRLRASSQEGENGGGTTWPLRWLVSHLSPRTVGQKLARLDLKLSTRLHFNEQARIVSHEDIWGLKELLEFAAPALLAQLYSAQRWLVGQAANLLSRHYLRSEPLNNDHQDRPSNIPPEPTLHSPIFIGSRTPIHKPSLLPNTNNRPLPDDDDDDQLTEAGSLDDTRSSSLYQSLNTSYAQHTHTPQ</sequence>
<evidence type="ECO:0000256" key="1">
    <source>
        <dbReference type="SAM" id="MobiDB-lite"/>
    </source>
</evidence>
<evidence type="ECO:0000313" key="3">
    <source>
        <dbReference type="EMBL" id="PLW41546.1"/>
    </source>
</evidence>
<evidence type="ECO:0000313" key="5">
    <source>
        <dbReference type="Proteomes" id="UP000235388"/>
    </source>
</evidence>
<dbReference type="EMBL" id="PGCJ01000846">
    <property type="protein sequence ID" value="PLW17611.1"/>
    <property type="molecule type" value="Genomic_DNA"/>
</dbReference>
<feature type="region of interest" description="Disordered" evidence="1">
    <location>
        <begin position="316"/>
        <end position="399"/>
    </location>
</feature>
<reference evidence="5 6" key="1">
    <citation type="submission" date="2017-11" db="EMBL/GenBank/DDBJ databases">
        <title>De novo assembly and phasing of dikaryotic genomes from two isolates of Puccinia coronata f. sp. avenae, the causal agent of oat crown rust.</title>
        <authorList>
            <person name="Miller M.E."/>
            <person name="Zhang Y."/>
            <person name="Omidvar V."/>
            <person name="Sperschneider J."/>
            <person name="Schwessinger B."/>
            <person name="Raley C."/>
            <person name="Palmer J.M."/>
            <person name="Garnica D."/>
            <person name="Upadhyaya N."/>
            <person name="Rathjen J."/>
            <person name="Taylor J.M."/>
            <person name="Park R.F."/>
            <person name="Dodds P.N."/>
            <person name="Hirsch C.D."/>
            <person name="Kianian S.F."/>
            <person name="Figueroa M."/>
        </authorList>
    </citation>
    <scope>NUCLEOTIDE SEQUENCE [LARGE SCALE GENOMIC DNA]</scope>
    <source>
        <strain evidence="4">12NC29</strain>
        <strain evidence="3">12SD80</strain>
    </source>
</reference>
<evidence type="ECO:0000313" key="4">
    <source>
        <dbReference type="EMBL" id="PLW55417.1"/>
    </source>
</evidence>